<protein>
    <submittedName>
        <fullName evidence="1">ComF operon protein 2</fullName>
    </submittedName>
</protein>
<dbReference type="InterPro" id="IPR019657">
    <property type="entry name" value="ComFB"/>
</dbReference>
<proteinExistence type="predicted"/>
<evidence type="ECO:0000313" key="1">
    <source>
        <dbReference type="EMBL" id="KXG76787.1"/>
    </source>
</evidence>
<dbReference type="EMBL" id="LOEE01000021">
    <property type="protein sequence ID" value="KXG76787.1"/>
    <property type="molecule type" value="Genomic_DNA"/>
</dbReference>
<dbReference type="AlphaFoldDB" id="A0A140L8B2"/>
<keyword evidence="2" id="KW-1185">Reference proteome</keyword>
<dbReference type="OrthoDB" id="5616024at2"/>
<sequence>MLKNFMEIVVDHVLPNMLKAFPHTCQCEQCLNDIRAIALNHLKPHYIVTEKGELFSRIQEMDIQFETDVMKAIIDAIAIVSKNPRHK</sequence>
<reference evidence="1 2" key="1">
    <citation type="submission" date="2015-12" db="EMBL/GenBank/DDBJ databases">
        <title>Draft genome sequence of the thermoanaerobe Thermotalea metallivorans, an isolate from the runoff channel of the Great Artesian Basin, Australia.</title>
        <authorList>
            <person name="Patel B.K."/>
        </authorList>
    </citation>
    <scope>NUCLEOTIDE SEQUENCE [LARGE SCALE GENOMIC DNA]</scope>
    <source>
        <strain evidence="1 2">B2-1</strain>
    </source>
</reference>
<gene>
    <name evidence="1" type="primary">comFB</name>
    <name evidence="1" type="ORF">AN619_07790</name>
</gene>
<organism evidence="1 2">
    <name type="scientific">Thermotalea metallivorans</name>
    <dbReference type="NCBI Taxonomy" id="520762"/>
    <lineage>
        <taxon>Bacteria</taxon>
        <taxon>Bacillati</taxon>
        <taxon>Bacillota</taxon>
        <taxon>Clostridia</taxon>
        <taxon>Peptostreptococcales</taxon>
        <taxon>Thermotaleaceae</taxon>
        <taxon>Thermotalea</taxon>
    </lineage>
</organism>
<dbReference type="Pfam" id="PF10719">
    <property type="entry name" value="ComFB"/>
    <property type="match status" value="1"/>
</dbReference>
<name>A0A140L8B2_9FIRM</name>
<evidence type="ECO:0000313" key="2">
    <source>
        <dbReference type="Proteomes" id="UP000070456"/>
    </source>
</evidence>
<accession>A0A140L8B2</accession>
<dbReference type="Proteomes" id="UP000070456">
    <property type="component" value="Unassembled WGS sequence"/>
</dbReference>
<dbReference type="STRING" id="520762.AN619_07790"/>
<dbReference type="RefSeq" id="WP_068555162.1">
    <property type="nucleotide sequence ID" value="NZ_LOEE01000021.1"/>
</dbReference>
<comment type="caution">
    <text evidence="1">The sequence shown here is derived from an EMBL/GenBank/DDBJ whole genome shotgun (WGS) entry which is preliminary data.</text>
</comment>